<evidence type="ECO:0000313" key="2">
    <source>
        <dbReference type="EMBL" id="KIJ37314.1"/>
    </source>
</evidence>
<feature type="compositionally biased region" description="Polar residues" evidence="1">
    <location>
        <begin position="326"/>
        <end position="347"/>
    </location>
</feature>
<dbReference type="Proteomes" id="UP000054279">
    <property type="component" value="Unassembled WGS sequence"/>
</dbReference>
<evidence type="ECO:0000313" key="3">
    <source>
        <dbReference type="Proteomes" id="UP000054279"/>
    </source>
</evidence>
<dbReference type="HOGENOM" id="CLU_491049_0_0_1"/>
<sequence>MIPSSDLEEYDMVDGSPYGIGLDMYEEDHNCTGNGGISQEWSQTFGQCSQNSHKRRNLNLPSMTDEGCSPAISVSDFGGPSDASSSVATNRSYYSPDASLRVRNIFTDFDPNNALMYSSPLSALSHEAGYYSAPEDSHVPPFQPGTTWQSPSPLFHTATPLPLSPSTFVQGCSSEFQRPHSAPTTDGHRQDGMEPLAAYRQGTGLQHHLTHNIQGEPFERSIQERQQPICNISTTMRHRSESSKTTRTTPKGPYPLPTSTLVKERHTKNVYPEIPSKGPILSNNYGQRLVGFNQLQFDTTYASLFDRTPSPLSTDVPVIPLKHQETSSTRLPHTAPSASTFRQSSRGFNSYPSIQERNYFQLEQGTMAAKYKHSSKRLYAPVCPPGMVLNPIPLLTWRPMNLKLMVSQPSNIYFHSRDIETGEISPGAHISAYFDEQNRILPELVGDCENPVPEGERQGFTIKFLWPGYKEFAKKISLHHHLGKSSRKDTLKQVFNCVRDFYDKAEYNGQPGHEQWRLKRPKNEEGIPFENLRIFSLHQMTKGSWNIKLGAVFPV</sequence>
<feature type="region of interest" description="Disordered" evidence="1">
    <location>
        <begin position="324"/>
        <end position="347"/>
    </location>
</feature>
<proteinExistence type="predicted"/>
<protein>
    <submittedName>
        <fullName evidence="2">Unplaced genomic scaffold SPHSTscaffold_95, whole genome shotgun sequence</fullName>
    </submittedName>
</protein>
<evidence type="ECO:0000256" key="1">
    <source>
        <dbReference type="SAM" id="MobiDB-lite"/>
    </source>
</evidence>
<feature type="region of interest" description="Disordered" evidence="1">
    <location>
        <begin position="235"/>
        <end position="259"/>
    </location>
</feature>
<dbReference type="EMBL" id="KN837170">
    <property type="protein sequence ID" value="KIJ37314.1"/>
    <property type="molecule type" value="Genomic_DNA"/>
</dbReference>
<accession>A0A0C9URA5</accession>
<gene>
    <name evidence="2" type="ORF">M422DRAFT_260262</name>
</gene>
<dbReference type="AlphaFoldDB" id="A0A0C9URA5"/>
<name>A0A0C9URA5_SPHS4</name>
<reference evidence="2 3" key="1">
    <citation type="submission" date="2014-06" db="EMBL/GenBank/DDBJ databases">
        <title>Evolutionary Origins and Diversification of the Mycorrhizal Mutualists.</title>
        <authorList>
            <consortium name="DOE Joint Genome Institute"/>
            <consortium name="Mycorrhizal Genomics Consortium"/>
            <person name="Kohler A."/>
            <person name="Kuo A."/>
            <person name="Nagy L.G."/>
            <person name="Floudas D."/>
            <person name="Copeland A."/>
            <person name="Barry K.W."/>
            <person name="Cichocki N."/>
            <person name="Veneault-Fourrey C."/>
            <person name="LaButti K."/>
            <person name="Lindquist E.A."/>
            <person name="Lipzen A."/>
            <person name="Lundell T."/>
            <person name="Morin E."/>
            <person name="Murat C."/>
            <person name="Riley R."/>
            <person name="Ohm R."/>
            <person name="Sun H."/>
            <person name="Tunlid A."/>
            <person name="Henrissat B."/>
            <person name="Grigoriev I.V."/>
            <person name="Hibbett D.S."/>
            <person name="Martin F."/>
        </authorList>
    </citation>
    <scope>NUCLEOTIDE SEQUENCE [LARGE SCALE GENOMIC DNA]</scope>
    <source>
        <strain evidence="2 3">SS14</strain>
    </source>
</reference>
<keyword evidence="3" id="KW-1185">Reference proteome</keyword>
<organism evidence="2 3">
    <name type="scientific">Sphaerobolus stellatus (strain SS14)</name>
    <dbReference type="NCBI Taxonomy" id="990650"/>
    <lineage>
        <taxon>Eukaryota</taxon>
        <taxon>Fungi</taxon>
        <taxon>Dikarya</taxon>
        <taxon>Basidiomycota</taxon>
        <taxon>Agaricomycotina</taxon>
        <taxon>Agaricomycetes</taxon>
        <taxon>Phallomycetidae</taxon>
        <taxon>Geastrales</taxon>
        <taxon>Sphaerobolaceae</taxon>
        <taxon>Sphaerobolus</taxon>
    </lineage>
</organism>